<keyword evidence="3" id="KW-1185">Reference proteome</keyword>
<keyword evidence="1" id="KW-0732">Signal</keyword>
<name>B4REA5_PHEZH</name>
<evidence type="ECO:0000313" key="3">
    <source>
        <dbReference type="Proteomes" id="UP000001868"/>
    </source>
</evidence>
<dbReference type="OrthoDB" id="7170995at2"/>
<evidence type="ECO:0008006" key="4">
    <source>
        <dbReference type="Google" id="ProtNLM"/>
    </source>
</evidence>
<dbReference type="HOGENOM" id="CLU_092322_0_0_5"/>
<proteinExistence type="predicted"/>
<organism evidence="2 3">
    <name type="scientific">Phenylobacterium zucineum (strain HLK1)</name>
    <dbReference type="NCBI Taxonomy" id="450851"/>
    <lineage>
        <taxon>Bacteria</taxon>
        <taxon>Pseudomonadati</taxon>
        <taxon>Pseudomonadota</taxon>
        <taxon>Alphaproteobacteria</taxon>
        <taxon>Caulobacterales</taxon>
        <taxon>Caulobacteraceae</taxon>
        <taxon>Phenylobacterium</taxon>
    </lineage>
</organism>
<gene>
    <name evidence="2" type="ordered locus">PHZ_c0433</name>
</gene>
<dbReference type="EMBL" id="CP000747">
    <property type="protein sequence ID" value="ACG76847.1"/>
    <property type="molecule type" value="Genomic_DNA"/>
</dbReference>
<dbReference type="Proteomes" id="UP000001868">
    <property type="component" value="Chromosome"/>
</dbReference>
<evidence type="ECO:0000256" key="1">
    <source>
        <dbReference type="SAM" id="SignalP"/>
    </source>
</evidence>
<dbReference type="STRING" id="450851.PHZ_c0433"/>
<dbReference type="RefSeq" id="WP_012520995.1">
    <property type="nucleotide sequence ID" value="NC_011144.1"/>
</dbReference>
<sequence length="254" mass="26661">MTGEPTASRIAVLAALLAALAAGFAGPAAAQESLREGLFGRHAGSGRQAPAPPVARYVAEDGRMFVLDRTQGRPLLKFEDSPEVWALQPMPAPRGDVIYKNDLGEPVLRATRLGGLTVFTDARPQGTAAALAGDGPPLRLAPIGPQALLERLAQASLRASRAARRTILFEAEATPASSALIADAATVTSVAVVRMSRRKDGRAVLAQFRKVLLVEGRRPAAEIEDEVLTITVAPAQGLAGRPSSERIVKVAAER</sequence>
<feature type="signal peptide" evidence="1">
    <location>
        <begin position="1"/>
        <end position="30"/>
    </location>
</feature>
<reference evidence="2 3" key="1">
    <citation type="journal article" date="2008" name="BMC Genomics">
        <title>Complete genome of Phenylobacterium zucineum - a novel facultative intracellular bacterium isolated from human erythroleukemia cell line K562.</title>
        <authorList>
            <person name="Luo Y."/>
            <person name="Xu X."/>
            <person name="Ding Z."/>
            <person name="Liu Z."/>
            <person name="Zhang B."/>
            <person name="Yan Z."/>
            <person name="Sun J."/>
            <person name="Hu S."/>
            <person name="Hu X."/>
        </authorList>
    </citation>
    <scope>NUCLEOTIDE SEQUENCE [LARGE SCALE GENOMIC DNA]</scope>
    <source>
        <strain evidence="2 3">HLK1</strain>
    </source>
</reference>
<dbReference type="Pfam" id="PF16252">
    <property type="entry name" value="DUF4908"/>
    <property type="match status" value="1"/>
</dbReference>
<dbReference type="InterPro" id="IPR032591">
    <property type="entry name" value="DUF4908"/>
</dbReference>
<protein>
    <recommendedName>
        <fullName evidence="4">DUF4908 domain-containing protein</fullName>
    </recommendedName>
</protein>
<evidence type="ECO:0000313" key="2">
    <source>
        <dbReference type="EMBL" id="ACG76847.1"/>
    </source>
</evidence>
<dbReference type="AlphaFoldDB" id="B4REA5"/>
<accession>B4REA5</accession>
<dbReference type="eggNOG" id="ENOG5031GKB">
    <property type="taxonomic scope" value="Bacteria"/>
</dbReference>
<feature type="chain" id="PRO_5002822053" description="DUF4908 domain-containing protein" evidence="1">
    <location>
        <begin position="31"/>
        <end position="254"/>
    </location>
</feature>
<dbReference type="KEGG" id="pzu:PHZ_c0433"/>